<dbReference type="Pfam" id="PF01061">
    <property type="entry name" value="ABC2_membrane"/>
    <property type="match status" value="1"/>
</dbReference>
<feature type="transmembrane region" description="Helical" evidence="11">
    <location>
        <begin position="488"/>
        <end position="516"/>
    </location>
</feature>
<dbReference type="GO" id="GO:0031409">
    <property type="term" value="F:pigment binding"/>
    <property type="evidence" value="ECO:0007669"/>
    <property type="project" value="UniProtKB-KW"/>
</dbReference>
<comment type="similarity">
    <text evidence="2">Belongs to the ABC transporter superfamily. ABCG family. Eye pigment precursor importer (TC 3.A.1.204) subfamily.</text>
</comment>
<feature type="domain" description="ABC transporter" evidence="12">
    <location>
        <begin position="117"/>
        <end position="360"/>
    </location>
</feature>
<dbReference type="GO" id="GO:0005886">
    <property type="term" value="C:plasma membrane"/>
    <property type="evidence" value="ECO:0007669"/>
    <property type="project" value="TreeGrafter"/>
</dbReference>
<dbReference type="Gene3D" id="3.40.50.300">
    <property type="entry name" value="P-loop containing nucleotide triphosphate hydrolases"/>
    <property type="match status" value="1"/>
</dbReference>
<dbReference type="InterPro" id="IPR013525">
    <property type="entry name" value="ABC2_TM"/>
</dbReference>
<evidence type="ECO:0000256" key="2">
    <source>
        <dbReference type="ARBA" id="ARBA00005814"/>
    </source>
</evidence>
<dbReference type="GO" id="GO:0016887">
    <property type="term" value="F:ATP hydrolysis activity"/>
    <property type="evidence" value="ECO:0007669"/>
    <property type="project" value="InterPro"/>
</dbReference>
<keyword evidence="3" id="KW-0813">Transport</keyword>
<dbReference type="InterPro" id="IPR017871">
    <property type="entry name" value="ABC_transporter-like_CS"/>
</dbReference>
<dbReference type="InterPro" id="IPR043926">
    <property type="entry name" value="ABCG_dom"/>
</dbReference>
<proteinExistence type="inferred from homology"/>
<evidence type="ECO:0000256" key="10">
    <source>
        <dbReference type="ARBA" id="ARBA00039188"/>
    </source>
</evidence>
<accession>A0AAW1V1E0</accession>
<dbReference type="FunFam" id="3.40.50.300:FF:001225">
    <property type="entry name" value="ATP-binding cassette sub-family G member"/>
    <property type="match status" value="1"/>
</dbReference>
<evidence type="ECO:0000256" key="7">
    <source>
        <dbReference type="ARBA" id="ARBA00022840"/>
    </source>
</evidence>
<dbReference type="GO" id="GO:0140359">
    <property type="term" value="F:ABC-type transporter activity"/>
    <property type="evidence" value="ECO:0007669"/>
    <property type="project" value="InterPro"/>
</dbReference>
<evidence type="ECO:0000256" key="11">
    <source>
        <dbReference type="SAM" id="Phobius"/>
    </source>
</evidence>
<evidence type="ECO:0000256" key="3">
    <source>
        <dbReference type="ARBA" id="ARBA00022448"/>
    </source>
</evidence>
<evidence type="ECO:0000256" key="8">
    <source>
        <dbReference type="ARBA" id="ARBA00022989"/>
    </source>
</evidence>
<keyword evidence="8 11" id="KW-1133">Transmembrane helix</keyword>
<dbReference type="InterPro" id="IPR027417">
    <property type="entry name" value="P-loop_NTPase"/>
</dbReference>
<dbReference type="InterPro" id="IPR050352">
    <property type="entry name" value="ABCG_transporters"/>
</dbReference>
<evidence type="ECO:0000256" key="5">
    <source>
        <dbReference type="ARBA" id="ARBA00022692"/>
    </source>
</evidence>
<name>A0AAW1V1E0_9CUCU</name>
<keyword evidence="5 11" id="KW-0812">Transmembrane</keyword>
<keyword evidence="4" id="KW-0608">Pigment</keyword>
<evidence type="ECO:0000256" key="1">
    <source>
        <dbReference type="ARBA" id="ARBA00004141"/>
    </source>
</evidence>
<evidence type="ECO:0000256" key="6">
    <source>
        <dbReference type="ARBA" id="ARBA00022741"/>
    </source>
</evidence>
<dbReference type="GO" id="GO:0005524">
    <property type="term" value="F:ATP binding"/>
    <property type="evidence" value="ECO:0007669"/>
    <property type="project" value="UniProtKB-KW"/>
</dbReference>
<keyword evidence="14" id="KW-1185">Reference proteome</keyword>
<feature type="transmembrane region" description="Helical" evidence="11">
    <location>
        <begin position="458"/>
        <end position="476"/>
    </location>
</feature>
<dbReference type="CDD" id="cd03213">
    <property type="entry name" value="ABCG_EPDR"/>
    <property type="match status" value="1"/>
</dbReference>
<evidence type="ECO:0000256" key="9">
    <source>
        <dbReference type="ARBA" id="ARBA00023136"/>
    </source>
</evidence>
<dbReference type="PROSITE" id="PS00211">
    <property type="entry name" value="ABC_TRANSPORTER_1"/>
    <property type="match status" value="1"/>
</dbReference>
<dbReference type="AlphaFoldDB" id="A0AAW1V1E0"/>
<comment type="caution">
    <text evidence="13">The sequence shown here is derived from an EMBL/GenBank/DDBJ whole genome shotgun (WGS) entry which is preliminary data.</text>
</comment>
<dbReference type="SUPFAM" id="SSF52540">
    <property type="entry name" value="P-loop containing nucleoside triphosphate hydrolases"/>
    <property type="match status" value="1"/>
</dbReference>
<dbReference type="GO" id="GO:0030659">
    <property type="term" value="C:cytoplasmic vesicle membrane"/>
    <property type="evidence" value="ECO:0007669"/>
    <property type="project" value="TreeGrafter"/>
</dbReference>
<dbReference type="EMBL" id="JARQZJ010000098">
    <property type="protein sequence ID" value="KAK9886097.1"/>
    <property type="molecule type" value="Genomic_DNA"/>
</dbReference>
<evidence type="ECO:0000259" key="12">
    <source>
        <dbReference type="PROSITE" id="PS50893"/>
    </source>
</evidence>
<keyword evidence="9 11" id="KW-0472">Membrane</keyword>
<gene>
    <name evidence="13" type="ORF">WA026_014887</name>
</gene>
<keyword evidence="7" id="KW-0067">ATP-binding</keyword>
<dbReference type="PROSITE" id="PS50893">
    <property type="entry name" value="ABC_TRANSPORTER_2"/>
    <property type="match status" value="1"/>
</dbReference>
<dbReference type="SMART" id="SM00382">
    <property type="entry name" value="AAA"/>
    <property type="match status" value="1"/>
</dbReference>
<organism evidence="13 14">
    <name type="scientific">Henosepilachna vigintioctopunctata</name>
    <dbReference type="NCBI Taxonomy" id="420089"/>
    <lineage>
        <taxon>Eukaryota</taxon>
        <taxon>Metazoa</taxon>
        <taxon>Ecdysozoa</taxon>
        <taxon>Arthropoda</taxon>
        <taxon>Hexapoda</taxon>
        <taxon>Insecta</taxon>
        <taxon>Pterygota</taxon>
        <taxon>Neoptera</taxon>
        <taxon>Endopterygota</taxon>
        <taxon>Coleoptera</taxon>
        <taxon>Polyphaga</taxon>
        <taxon>Cucujiformia</taxon>
        <taxon>Coccinelloidea</taxon>
        <taxon>Coccinellidae</taxon>
        <taxon>Epilachninae</taxon>
        <taxon>Epilachnini</taxon>
        <taxon>Henosepilachna</taxon>
    </lineage>
</organism>
<dbReference type="Pfam" id="PF00005">
    <property type="entry name" value="ABC_tran"/>
    <property type="match status" value="1"/>
</dbReference>
<evidence type="ECO:0000313" key="13">
    <source>
        <dbReference type="EMBL" id="KAK9886097.1"/>
    </source>
</evidence>
<comment type="subcellular location">
    <subcellularLocation>
        <location evidence="1">Membrane</location>
        <topology evidence="1">Multi-pass membrane protein</topology>
    </subcellularLocation>
</comment>
<dbReference type="PANTHER" id="PTHR48041:SF129">
    <property type="entry name" value="PROTEIN WHITE"/>
    <property type="match status" value="1"/>
</dbReference>
<dbReference type="InterPro" id="IPR003439">
    <property type="entry name" value="ABC_transporter-like_ATP-bd"/>
</dbReference>
<dbReference type="InterPro" id="IPR003593">
    <property type="entry name" value="AAA+_ATPase"/>
</dbReference>
<feature type="transmembrane region" description="Helical" evidence="11">
    <location>
        <begin position="598"/>
        <end position="617"/>
    </location>
</feature>
<reference evidence="13 14" key="1">
    <citation type="submission" date="2023-03" db="EMBL/GenBank/DDBJ databases">
        <title>Genome insight into feeding habits of ladybird beetles.</title>
        <authorList>
            <person name="Li H.-S."/>
            <person name="Huang Y.-H."/>
            <person name="Pang H."/>
        </authorList>
    </citation>
    <scope>NUCLEOTIDE SEQUENCE [LARGE SCALE GENOMIC DNA]</scope>
    <source>
        <strain evidence="13">SYSU_2023b</strain>
        <tissue evidence="13">Whole body</tissue>
    </source>
</reference>
<protein>
    <recommendedName>
        <fullName evidence="10">Protein white</fullName>
    </recommendedName>
</protein>
<dbReference type="PANTHER" id="PTHR48041">
    <property type="entry name" value="ABC TRANSPORTER G FAMILY MEMBER 28"/>
    <property type="match status" value="1"/>
</dbReference>
<keyword evidence="6" id="KW-0547">Nucleotide-binding</keyword>
<feature type="transmembrane region" description="Helical" evidence="11">
    <location>
        <begin position="528"/>
        <end position="556"/>
    </location>
</feature>
<feature type="transmembrane region" description="Helical" evidence="11">
    <location>
        <begin position="677"/>
        <end position="700"/>
    </location>
</feature>
<feature type="transmembrane region" description="Helical" evidence="11">
    <location>
        <begin position="562"/>
        <end position="586"/>
    </location>
</feature>
<evidence type="ECO:0000256" key="4">
    <source>
        <dbReference type="ARBA" id="ARBA00022474"/>
    </source>
</evidence>
<dbReference type="Pfam" id="PF19055">
    <property type="entry name" value="ABC2_membrane_7"/>
    <property type="match status" value="1"/>
</dbReference>
<sequence length="707" mass="79921">MDELYNTFTNSYNSIKRKNEAFFEFLRTYVSDILSYPNWNMSEETKLLLEPEERHESSSGNSDDYAYEISAQELKQWKTNYGALKGNEELVPVKNRITFAWCDINAYGQEPANPNQNRLLSLVTRQEKAQKHILKNVSGVAYPGELLVLMGSSGAGKTTLMNCMTFRNLKSLTISGLVCINDQPVTQTQLAAQSAYVQQDDLFFGCLTVKEHLIFQALVRMDAHLTYKERMQRVEEVMGEISLKKCENVQIGEPGIIKGISGGERKRLALAAELLTNPSLLFCDEPTSGLDSFMSLNVVQMLKAMAQTGRTVICTLHQPSSELFQMFDKIGLMAEGRTAFLGTPQQADEFFTKLQAPCPINFNPADYYIQILSIIPGREESCKEAVKCICDAFETSTVGISIKKSTAATKASVNEDPWSHRKELLSPYKVSWWAQFRAVLWRCWLSIKKNPRLTKVKFYQVFFLSVLISLLFWQQTYDQVGVQNINGALFLFLTNATFLNLMGVILIFCGELPLFLREHKNGMYRTDVYFLAKITADLPIYTFINIMGTTICYFAIGLNPEITRWLMCVLICILVTYVVMGAGYVISTISTSIQMAQTLVTVVVTPFLIFGGMFLSIQSVPPYLQWLADLSWFKYGNQALLINQWSNVDHIICDDSSFCPKNGLVVLASQGVSVDQLWTSIIALVILSIIFRIISFLALLHKAYYFE</sequence>
<evidence type="ECO:0000313" key="14">
    <source>
        <dbReference type="Proteomes" id="UP001431783"/>
    </source>
</evidence>
<dbReference type="Proteomes" id="UP001431783">
    <property type="component" value="Unassembled WGS sequence"/>
</dbReference>